<organism evidence="3 4">
    <name type="scientific">Psychroflexus salis</name>
    <dbReference type="NCBI Taxonomy" id="1526574"/>
    <lineage>
        <taxon>Bacteria</taxon>
        <taxon>Pseudomonadati</taxon>
        <taxon>Bacteroidota</taxon>
        <taxon>Flavobacteriia</taxon>
        <taxon>Flavobacteriales</taxon>
        <taxon>Flavobacteriaceae</taxon>
        <taxon>Psychroflexus</taxon>
    </lineage>
</organism>
<proteinExistence type="predicted"/>
<gene>
    <name evidence="3" type="ORF">GCM10010831_21630</name>
</gene>
<feature type="region of interest" description="Disordered" evidence="1">
    <location>
        <begin position="207"/>
        <end position="239"/>
    </location>
</feature>
<dbReference type="Gene3D" id="2.160.20.120">
    <property type="match status" value="1"/>
</dbReference>
<dbReference type="Proteomes" id="UP000599688">
    <property type="component" value="Unassembled WGS sequence"/>
</dbReference>
<evidence type="ECO:0000313" key="3">
    <source>
        <dbReference type="EMBL" id="GGE20189.1"/>
    </source>
</evidence>
<comment type="caution">
    <text evidence="3">The sequence shown here is derived from an EMBL/GenBank/DDBJ whole genome shotgun (WGS) entry which is preliminary data.</text>
</comment>
<reference evidence="3 4" key="1">
    <citation type="journal article" date="2014" name="Int. J. Syst. Evol. Microbiol.">
        <title>Complete genome sequence of Corynebacterium casei LMG S-19264T (=DSM 44701T), isolated from a smear-ripened cheese.</title>
        <authorList>
            <consortium name="US DOE Joint Genome Institute (JGI-PGF)"/>
            <person name="Walter F."/>
            <person name="Albersmeier A."/>
            <person name="Kalinowski J."/>
            <person name="Ruckert C."/>
        </authorList>
    </citation>
    <scope>NUCLEOTIDE SEQUENCE [LARGE SCALE GENOMIC DNA]</scope>
    <source>
        <strain evidence="3 4">CGMCC 1.12925</strain>
    </source>
</reference>
<dbReference type="EMBL" id="BMGL01000013">
    <property type="protein sequence ID" value="GGE20189.1"/>
    <property type="molecule type" value="Genomic_DNA"/>
</dbReference>
<evidence type="ECO:0000259" key="2">
    <source>
        <dbReference type="Pfam" id="PF10988"/>
    </source>
</evidence>
<evidence type="ECO:0000256" key="1">
    <source>
        <dbReference type="SAM" id="MobiDB-lite"/>
    </source>
</evidence>
<evidence type="ECO:0000313" key="4">
    <source>
        <dbReference type="Proteomes" id="UP000599688"/>
    </source>
</evidence>
<feature type="domain" description="Putative auto-transporter adhesin head GIN" evidence="2">
    <location>
        <begin position="42"/>
        <end position="223"/>
    </location>
</feature>
<keyword evidence="4" id="KW-1185">Reference proteome</keyword>
<dbReference type="Pfam" id="PF10988">
    <property type="entry name" value="DUF2807"/>
    <property type="match status" value="1"/>
</dbReference>
<feature type="compositionally biased region" description="Low complexity" evidence="1">
    <location>
        <begin position="207"/>
        <end position="216"/>
    </location>
</feature>
<dbReference type="RefSeq" id="WP_188406879.1">
    <property type="nucleotide sequence ID" value="NZ_BMGL01000013.1"/>
</dbReference>
<feature type="compositionally biased region" description="Polar residues" evidence="1">
    <location>
        <begin position="228"/>
        <end position="239"/>
    </location>
</feature>
<protein>
    <recommendedName>
        <fullName evidence="2">Putative auto-transporter adhesin head GIN domain-containing protein</fullName>
    </recommendedName>
</protein>
<dbReference type="InterPro" id="IPR021255">
    <property type="entry name" value="DUF2807"/>
</dbReference>
<sequence>MSSILKLVFSLFVSLTLTQCGYITNSVNGKGEVIQQEMQLDAFNSLHLKNGWEVELIPANENRMLISANKNLMEELVFSLEDNELVIEANNNIRKANKKLIQLFYTENLSQLSVSSGIYLHSASAIESEKLQTSFSSGCKAEIVIDTKELSVSSSSGANVILSGKSNSISYSASSGTGVNAVDLIAENVNASASSGASIKLTANESLNASSSSGASIKYNGKPKSIDKSTSSGGSVKQL</sequence>
<accession>A0A917EBI1</accession>
<dbReference type="AlphaFoldDB" id="A0A917EBI1"/>
<name>A0A917EBI1_9FLAO</name>